<dbReference type="PANTHER" id="PTHR47447:SF23">
    <property type="entry name" value="PENTACOTRIPEPTIDE-REPEAT REGION OF PRORP DOMAIN-CONTAINING PROTEIN"/>
    <property type="match status" value="1"/>
</dbReference>
<evidence type="ECO:0000313" key="6">
    <source>
        <dbReference type="Proteomes" id="UP000693970"/>
    </source>
</evidence>
<dbReference type="PANTHER" id="PTHR47447">
    <property type="entry name" value="OS03G0856100 PROTEIN"/>
    <property type="match status" value="1"/>
</dbReference>
<proteinExistence type="predicted"/>
<dbReference type="Pfam" id="PF01535">
    <property type="entry name" value="PPR"/>
    <property type="match status" value="1"/>
</dbReference>
<feature type="repeat" description="PPR" evidence="2">
    <location>
        <begin position="271"/>
        <end position="305"/>
    </location>
</feature>
<dbReference type="Pfam" id="PF13812">
    <property type="entry name" value="PPR_3"/>
    <property type="match status" value="1"/>
</dbReference>
<feature type="signal peptide" evidence="4">
    <location>
        <begin position="1"/>
        <end position="20"/>
    </location>
</feature>
<evidence type="ECO:0000256" key="3">
    <source>
        <dbReference type="SAM" id="MobiDB-lite"/>
    </source>
</evidence>
<keyword evidence="1" id="KW-0677">Repeat</keyword>
<sequence>MPCGLFLQILAGWLLHGLFGHRIKLDAEAFQSTTFSFGHMGRFRDAPTRTTLILHASVAKNGMEGIGYDNDGPKTPRKTEKDASKQRNYSLNSDLHFLKKKRNGALLAEQRLETAIHDMLETKERNKNEFSTDQQFPDVVSFNTVISAHAKNAFRDRKAAGRAERLLRRMDELAGDFAHLTPTIFTLNSVMEAYSKNPNTEERTVEVMRLNLELEGRGLSPNTYTLNLLLASICTNSKVWASLEKWALDFLRSEPAVEYNKVDTTETIEPDRQTYNTLFNVYGKIGAFKKAEYLMQQILELDHHRTSDNGHTLQPSRVWYHCVFKALATTNELGEYEKERESKRLLKGMQNLSENGFGDALAPDTETYNHILNVFALMGGIDAAVLLLENMESGTHSGSNIPDCISYTTVLKTFATAQQKLSEDASDKAILLDLAEKATSIFYRMPSDAPPNAFTYNTMIKIWVNVDTRDSLQKAESLLREMKNPDSISYSTLIHGWSKLRFPGAGSRAKELFDELLQLPPSLQRRDFNITTVCNSVMSSFARSGDRYSPKVVESLLAQLEGRFLNGDRNAQPDKTSFLCVFDAYAKAGVAHAEERCEELLNRMQLYKENFNLADLEPDRVVYNAYLNALAKSQQQSAVEKAEEILTMMETSRNPDLRPDIVTYSTFIDCHTKCGERSLERADELLRFVEGTYRRGDATLKPNAVFYSAILQAWAKTGTAKGAMKAEELLQRNIALFEEGNDYAKPHIIVYNAVMDALARGGVKNAGSRAEELLEEAGSLYDAGDEEMRPTRRSYNAVILAHRSEGDAGAKAEKLLDRMEEMADSGRNEVRPDVVTYNNVISAVVQDSGMADSAADKAQFLLDRMEQRGIYPDGRTYGLVIDTWLRRNDEKGNALADAMLNKFQDMLQQEKKSRKSGRACFYEDAVWDVINAYRGPSKNDTLHAFLK</sequence>
<dbReference type="OrthoDB" id="46573at2759"/>
<keyword evidence="6" id="KW-1185">Reference proteome</keyword>
<organism evidence="5 6">
    <name type="scientific">Nitzschia inconspicua</name>
    <dbReference type="NCBI Taxonomy" id="303405"/>
    <lineage>
        <taxon>Eukaryota</taxon>
        <taxon>Sar</taxon>
        <taxon>Stramenopiles</taxon>
        <taxon>Ochrophyta</taxon>
        <taxon>Bacillariophyta</taxon>
        <taxon>Bacillariophyceae</taxon>
        <taxon>Bacillariophycidae</taxon>
        <taxon>Bacillariales</taxon>
        <taxon>Bacillariaceae</taxon>
        <taxon>Nitzschia</taxon>
    </lineage>
</organism>
<protein>
    <submittedName>
        <fullName evidence="5">PPR: pentatricopeptide repeat domain containing protein</fullName>
    </submittedName>
</protein>
<feature type="region of interest" description="Disordered" evidence="3">
    <location>
        <begin position="64"/>
        <end position="87"/>
    </location>
</feature>
<evidence type="ECO:0000313" key="5">
    <source>
        <dbReference type="EMBL" id="KAG7359016.1"/>
    </source>
</evidence>
<feature type="chain" id="PRO_5039948049" evidence="4">
    <location>
        <begin position="21"/>
        <end position="947"/>
    </location>
</feature>
<name>A0A9K3LCY9_9STRA</name>
<feature type="repeat" description="PPR" evidence="2">
    <location>
        <begin position="833"/>
        <end position="872"/>
    </location>
</feature>
<evidence type="ECO:0000256" key="1">
    <source>
        <dbReference type="ARBA" id="ARBA00022737"/>
    </source>
</evidence>
<dbReference type="InterPro" id="IPR002885">
    <property type="entry name" value="PPR_rpt"/>
</dbReference>
<reference evidence="5" key="2">
    <citation type="submission" date="2021-04" db="EMBL/GenBank/DDBJ databases">
        <authorList>
            <person name="Podell S."/>
        </authorList>
    </citation>
    <scope>NUCLEOTIDE SEQUENCE</scope>
    <source>
        <strain evidence="5">Hildebrandi</strain>
    </source>
</reference>
<gene>
    <name evidence="5" type="ORF">IV203_015605</name>
</gene>
<evidence type="ECO:0000256" key="4">
    <source>
        <dbReference type="SAM" id="SignalP"/>
    </source>
</evidence>
<dbReference type="PROSITE" id="PS51375">
    <property type="entry name" value="PPR"/>
    <property type="match status" value="2"/>
</dbReference>
<reference evidence="5" key="1">
    <citation type="journal article" date="2021" name="Sci. Rep.">
        <title>Diploid genomic architecture of Nitzschia inconspicua, an elite biomass production diatom.</title>
        <authorList>
            <person name="Oliver A."/>
            <person name="Podell S."/>
            <person name="Pinowska A."/>
            <person name="Traller J.C."/>
            <person name="Smith S.R."/>
            <person name="McClure R."/>
            <person name="Beliaev A."/>
            <person name="Bohutskyi P."/>
            <person name="Hill E.A."/>
            <person name="Rabines A."/>
            <person name="Zheng H."/>
            <person name="Allen L.Z."/>
            <person name="Kuo A."/>
            <person name="Grigoriev I.V."/>
            <person name="Allen A.E."/>
            <person name="Hazlebeck D."/>
            <person name="Allen E.E."/>
        </authorList>
    </citation>
    <scope>NUCLEOTIDE SEQUENCE</scope>
    <source>
        <strain evidence="5">Hildebrandi</strain>
    </source>
</reference>
<evidence type="ECO:0000256" key="2">
    <source>
        <dbReference type="PROSITE-ProRule" id="PRU00708"/>
    </source>
</evidence>
<comment type="caution">
    <text evidence="5">The sequence shown here is derived from an EMBL/GenBank/DDBJ whole genome shotgun (WGS) entry which is preliminary data.</text>
</comment>
<feature type="compositionally biased region" description="Basic and acidic residues" evidence="3">
    <location>
        <begin position="71"/>
        <end position="85"/>
    </location>
</feature>
<dbReference type="EMBL" id="JAGRRH010000014">
    <property type="protein sequence ID" value="KAG7359016.1"/>
    <property type="molecule type" value="Genomic_DNA"/>
</dbReference>
<dbReference type="AlphaFoldDB" id="A0A9K3LCY9"/>
<dbReference type="Proteomes" id="UP000693970">
    <property type="component" value="Unassembled WGS sequence"/>
</dbReference>
<accession>A0A9K3LCY9</accession>
<dbReference type="NCBIfam" id="TIGR00756">
    <property type="entry name" value="PPR"/>
    <property type="match status" value="1"/>
</dbReference>
<keyword evidence="4" id="KW-0732">Signal</keyword>